<proteinExistence type="predicted"/>
<protein>
    <submittedName>
        <fullName evidence="1">Uncharacterized protein</fullName>
    </submittedName>
</protein>
<sequence>LARELTEIKGAISHGWTTSPAFDPSVEATGRAGVRA</sequence>
<evidence type="ECO:0000313" key="1">
    <source>
        <dbReference type="EMBL" id="OEL30050.1"/>
    </source>
</evidence>
<dbReference type="Proteomes" id="UP000095767">
    <property type="component" value="Unassembled WGS sequence"/>
</dbReference>
<name>A0A1E5VY63_9POAL</name>
<reference evidence="1 2" key="1">
    <citation type="submission" date="2016-09" db="EMBL/GenBank/DDBJ databases">
        <title>The draft genome of Dichanthelium oligosanthes: A C3 panicoid grass species.</title>
        <authorList>
            <person name="Studer A.J."/>
            <person name="Schnable J.C."/>
            <person name="Brutnell T.P."/>
        </authorList>
    </citation>
    <scope>NUCLEOTIDE SEQUENCE [LARGE SCALE GENOMIC DNA]</scope>
    <source>
        <strain evidence="2">cv. Kellogg 1175</strain>
        <tissue evidence="1">Leaf</tissue>
    </source>
</reference>
<feature type="non-terminal residue" evidence="1">
    <location>
        <position position="1"/>
    </location>
</feature>
<dbReference type="EMBL" id="LWDX02026366">
    <property type="protein sequence ID" value="OEL30050.1"/>
    <property type="molecule type" value="Genomic_DNA"/>
</dbReference>
<organism evidence="1 2">
    <name type="scientific">Dichanthelium oligosanthes</name>
    <dbReference type="NCBI Taxonomy" id="888268"/>
    <lineage>
        <taxon>Eukaryota</taxon>
        <taxon>Viridiplantae</taxon>
        <taxon>Streptophyta</taxon>
        <taxon>Embryophyta</taxon>
        <taxon>Tracheophyta</taxon>
        <taxon>Spermatophyta</taxon>
        <taxon>Magnoliopsida</taxon>
        <taxon>Liliopsida</taxon>
        <taxon>Poales</taxon>
        <taxon>Poaceae</taxon>
        <taxon>PACMAD clade</taxon>
        <taxon>Panicoideae</taxon>
        <taxon>Panicodae</taxon>
        <taxon>Paniceae</taxon>
        <taxon>Dichantheliinae</taxon>
        <taxon>Dichanthelium</taxon>
    </lineage>
</organism>
<gene>
    <name evidence="1" type="ORF">BAE44_0008930</name>
</gene>
<dbReference type="AlphaFoldDB" id="A0A1E5VY63"/>
<comment type="caution">
    <text evidence="1">The sequence shown here is derived from an EMBL/GenBank/DDBJ whole genome shotgun (WGS) entry which is preliminary data.</text>
</comment>
<evidence type="ECO:0000313" key="2">
    <source>
        <dbReference type="Proteomes" id="UP000095767"/>
    </source>
</evidence>
<accession>A0A1E5VY63</accession>
<keyword evidence="2" id="KW-1185">Reference proteome</keyword>